<evidence type="ECO:0000256" key="2">
    <source>
        <dbReference type="ARBA" id="ARBA00010004"/>
    </source>
</evidence>
<keyword evidence="5" id="KW-1003">Cell membrane</keyword>
<keyword evidence="6" id="KW-0145">Chemotaxis</keyword>
<evidence type="ECO:0000256" key="1">
    <source>
        <dbReference type="ARBA" id="ARBA00004413"/>
    </source>
</evidence>
<evidence type="ECO:0000256" key="4">
    <source>
        <dbReference type="ARBA" id="ARBA00022448"/>
    </source>
</evidence>
<evidence type="ECO:0000256" key="11">
    <source>
        <dbReference type="SAM" id="Coils"/>
    </source>
</evidence>
<dbReference type="EMBL" id="CP000527">
    <property type="protein sequence ID" value="ABM29087.1"/>
    <property type="molecule type" value="Genomic_DNA"/>
</dbReference>
<dbReference type="GO" id="GO:0006935">
    <property type="term" value="P:chemotaxis"/>
    <property type="evidence" value="ECO:0007669"/>
    <property type="project" value="UniProtKB-KW"/>
</dbReference>
<evidence type="ECO:0000256" key="6">
    <source>
        <dbReference type="ARBA" id="ARBA00022500"/>
    </source>
</evidence>
<evidence type="ECO:0000256" key="10">
    <source>
        <dbReference type="ARBA" id="ARBA00023225"/>
    </source>
</evidence>
<name>A0A0H3AA05_NITV4</name>
<dbReference type="GO" id="GO:0009288">
    <property type="term" value="C:bacterial-type flagellum"/>
    <property type="evidence" value="ECO:0007669"/>
    <property type="project" value="InterPro"/>
</dbReference>
<dbReference type="GO" id="GO:0044781">
    <property type="term" value="P:bacterial-type flagellum organization"/>
    <property type="evidence" value="ECO:0007669"/>
    <property type="project" value="UniProtKB-KW"/>
</dbReference>
<dbReference type="InterPro" id="IPR012823">
    <property type="entry name" value="Flagell_FliJ"/>
</dbReference>
<evidence type="ECO:0000256" key="5">
    <source>
        <dbReference type="ARBA" id="ARBA00022475"/>
    </source>
</evidence>
<dbReference type="HOGENOM" id="CLU_139638_3_0_7"/>
<keyword evidence="10" id="KW-1006">Bacterial flagellum protein export</keyword>
<dbReference type="NCBIfam" id="TIGR02473">
    <property type="entry name" value="flagell_FliJ"/>
    <property type="match status" value="1"/>
</dbReference>
<dbReference type="SMR" id="A0A0H3AA05"/>
<dbReference type="Pfam" id="PF02050">
    <property type="entry name" value="FliJ"/>
    <property type="match status" value="1"/>
</dbReference>
<evidence type="ECO:0000256" key="9">
    <source>
        <dbReference type="ARBA" id="ARBA00023136"/>
    </source>
</evidence>
<sequence>MPPFHFKLQQILDYRAQLEEQAKLRFAQAQREHERAEARVDALRAQVAENEKKLYENVTSPNEHWLLDHYVTALKSDLVAALRNLVMLAQAREDARMLLVQRAQERKLLEKLKTKQAERHASAEKLAEQRTYDETATLRFRAPSF</sequence>
<evidence type="ECO:0000313" key="13">
    <source>
        <dbReference type="Proteomes" id="UP000009173"/>
    </source>
</evidence>
<dbReference type="GO" id="GO:0071973">
    <property type="term" value="P:bacterial-type flagellum-dependent cell motility"/>
    <property type="evidence" value="ECO:0007669"/>
    <property type="project" value="InterPro"/>
</dbReference>
<dbReference type="KEGG" id="dvl:Dvul_2071"/>
<accession>A0A0H3AA05</accession>
<proteinExistence type="inferred from homology"/>
<gene>
    <name evidence="12" type="ordered locus">Dvul_2071</name>
</gene>
<dbReference type="RefSeq" id="WP_010938212.1">
    <property type="nucleotide sequence ID" value="NC_008751.1"/>
</dbReference>
<keyword evidence="12" id="KW-0966">Cell projection</keyword>
<keyword evidence="7" id="KW-1005">Bacterial flagellum biogenesis</keyword>
<keyword evidence="12" id="KW-0969">Cilium</keyword>
<keyword evidence="9" id="KW-0472">Membrane</keyword>
<dbReference type="Proteomes" id="UP000009173">
    <property type="component" value="Chromosome"/>
</dbReference>
<evidence type="ECO:0000256" key="7">
    <source>
        <dbReference type="ARBA" id="ARBA00022795"/>
    </source>
</evidence>
<feature type="coiled-coil region" evidence="11">
    <location>
        <begin position="19"/>
        <end position="53"/>
    </location>
</feature>
<organism evidence="12 13">
    <name type="scientific">Nitratidesulfovibrio vulgaris (strain DP4)</name>
    <name type="common">Desulfovibrio vulgaris</name>
    <dbReference type="NCBI Taxonomy" id="391774"/>
    <lineage>
        <taxon>Bacteria</taxon>
        <taxon>Pseudomonadati</taxon>
        <taxon>Thermodesulfobacteriota</taxon>
        <taxon>Desulfovibrionia</taxon>
        <taxon>Desulfovibrionales</taxon>
        <taxon>Desulfovibrionaceae</taxon>
        <taxon>Nitratidesulfovibrio</taxon>
    </lineage>
</organism>
<reference evidence="13" key="1">
    <citation type="journal article" date="2009" name="Environ. Microbiol.">
        <title>Contribution of mobile genetic elements to Desulfovibrio vulgaris genome plasticity.</title>
        <authorList>
            <person name="Walker C.B."/>
            <person name="Stolyar S."/>
            <person name="Chivian D."/>
            <person name="Pinel N."/>
            <person name="Gabster J.A."/>
            <person name="Dehal P.S."/>
            <person name="He Z."/>
            <person name="Yang Z.K."/>
            <person name="Yen H.C."/>
            <person name="Zhou J."/>
            <person name="Wall J.D."/>
            <person name="Hazen T.C."/>
            <person name="Arkin A.P."/>
            <person name="Stahl D.A."/>
        </authorList>
    </citation>
    <scope>NUCLEOTIDE SEQUENCE [LARGE SCALE GENOMIC DNA]</scope>
    <source>
        <strain evidence="13">DP4</strain>
    </source>
</reference>
<evidence type="ECO:0000256" key="8">
    <source>
        <dbReference type="ARBA" id="ARBA00022927"/>
    </source>
</evidence>
<dbReference type="AlphaFoldDB" id="A0A0H3AA05"/>
<comment type="similarity">
    <text evidence="2">Belongs to the FliJ family.</text>
</comment>
<dbReference type="Gene3D" id="1.10.287.1700">
    <property type="match status" value="1"/>
</dbReference>
<evidence type="ECO:0000313" key="12">
    <source>
        <dbReference type="EMBL" id="ABM29087.1"/>
    </source>
</evidence>
<dbReference type="GO" id="GO:0005886">
    <property type="term" value="C:plasma membrane"/>
    <property type="evidence" value="ECO:0007669"/>
    <property type="project" value="UniProtKB-SubCell"/>
</dbReference>
<keyword evidence="11" id="KW-0175">Coiled coil</keyword>
<dbReference type="InterPro" id="IPR053716">
    <property type="entry name" value="Flag_assembly_chemotaxis_eff"/>
</dbReference>
<dbReference type="GO" id="GO:0015031">
    <property type="term" value="P:protein transport"/>
    <property type="evidence" value="ECO:0007669"/>
    <property type="project" value="UniProtKB-KW"/>
</dbReference>
<keyword evidence="4" id="KW-0813">Transport</keyword>
<keyword evidence="12" id="KW-0282">Flagellum</keyword>
<evidence type="ECO:0000256" key="3">
    <source>
        <dbReference type="ARBA" id="ARBA00020392"/>
    </source>
</evidence>
<comment type="subcellular location">
    <subcellularLocation>
        <location evidence="1">Cell membrane</location>
        <topology evidence="1">Peripheral membrane protein</topology>
        <orientation evidence="1">Cytoplasmic side</orientation>
    </subcellularLocation>
</comment>
<keyword evidence="8" id="KW-0653">Protein transport</keyword>
<protein>
    <recommendedName>
        <fullName evidence="3">Flagellar FliJ protein</fullName>
    </recommendedName>
</protein>